<evidence type="ECO:0000256" key="1">
    <source>
        <dbReference type="SAM" id="MobiDB-lite"/>
    </source>
</evidence>
<feature type="compositionally biased region" description="Basic and acidic residues" evidence="1">
    <location>
        <begin position="98"/>
        <end position="135"/>
    </location>
</feature>
<sequence>MWFKLLVILLLIVALGNIASSEEDNDVYSGLSGRRHHQLPGLTGQRSIYPDFEMYVNPKYTGYANYDSYSGGKFRENPDESGIILNGTKENGDGENTSEVKESTKKTEGTNDSKGIDELDQKNIAEGEDSQHIGIEENGDGENTSEVKESTKKTEGTNDSKGIDELDQKNIAEGEDSQHIGIEENSGRKNILKEEEITTEEEQRGTDDGKESV</sequence>
<feature type="non-terminal residue" evidence="3">
    <location>
        <position position="213"/>
    </location>
</feature>
<accession>A0A023F590</accession>
<dbReference type="EMBL" id="GBBI01001971">
    <property type="protein sequence ID" value="JAC16741.1"/>
    <property type="molecule type" value="mRNA"/>
</dbReference>
<reference evidence="3" key="1">
    <citation type="journal article" date="2014" name="PLoS Negl. Trop. Dis.">
        <title>An updated insight into the Sialotranscriptome of Triatoma infestans: developmental stage and geographic variations.</title>
        <authorList>
            <person name="Schwarz A."/>
            <person name="Medrano-Mercado N."/>
            <person name="Schaub G.A."/>
            <person name="Struchiner C.J."/>
            <person name="Bargues M.D."/>
            <person name="Levy M.Z."/>
            <person name="Ribeiro J.M."/>
        </authorList>
    </citation>
    <scope>NUCLEOTIDE SEQUENCE</scope>
    <source>
        <strain evidence="3">Chile</strain>
        <tissue evidence="3">Salivary glands</tissue>
    </source>
</reference>
<protein>
    <submittedName>
        <fullName evidence="3">Putative secreted protein</fullName>
    </submittedName>
</protein>
<dbReference type="AlphaFoldDB" id="A0A023F590"/>
<feature type="signal peptide" evidence="2">
    <location>
        <begin position="1"/>
        <end position="21"/>
    </location>
</feature>
<evidence type="ECO:0000256" key="2">
    <source>
        <dbReference type="SAM" id="SignalP"/>
    </source>
</evidence>
<name>A0A023F590_TRIIF</name>
<feature type="chain" id="PRO_5001520451" evidence="2">
    <location>
        <begin position="22"/>
        <end position="213"/>
    </location>
</feature>
<keyword evidence="2" id="KW-0732">Signal</keyword>
<proteinExistence type="evidence at transcript level"/>
<feature type="region of interest" description="Disordered" evidence="1">
    <location>
        <begin position="75"/>
        <end position="213"/>
    </location>
</feature>
<evidence type="ECO:0000313" key="3">
    <source>
        <dbReference type="EMBL" id="JAC16741.1"/>
    </source>
</evidence>
<organism evidence="3">
    <name type="scientific">Triatoma infestans</name>
    <name type="common">Assassin bug</name>
    <dbReference type="NCBI Taxonomy" id="30076"/>
    <lineage>
        <taxon>Eukaryota</taxon>
        <taxon>Metazoa</taxon>
        <taxon>Ecdysozoa</taxon>
        <taxon>Arthropoda</taxon>
        <taxon>Hexapoda</taxon>
        <taxon>Insecta</taxon>
        <taxon>Pterygota</taxon>
        <taxon>Neoptera</taxon>
        <taxon>Paraneoptera</taxon>
        <taxon>Hemiptera</taxon>
        <taxon>Heteroptera</taxon>
        <taxon>Panheteroptera</taxon>
        <taxon>Cimicomorpha</taxon>
        <taxon>Reduviidae</taxon>
        <taxon>Triatominae</taxon>
        <taxon>Triatoma</taxon>
    </lineage>
</organism>
<feature type="compositionally biased region" description="Basic and acidic residues" evidence="1">
    <location>
        <begin position="145"/>
        <end position="213"/>
    </location>
</feature>